<comment type="caution">
    <text evidence="1">The sequence shown here is derived from an EMBL/GenBank/DDBJ whole genome shotgun (WGS) entry which is preliminary data.</text>
</comment>
<name>A0ACC1N421_9HYPO</name>
<protein>
    <submittedName>
        <fullName evidence="1">Uncharacterized protein</fullName>
    </submittedName>
</protein>
<evidence type="ECO:0000313" key="2">
    <source>
        <dbReference type="Proteomes" id="UP001143910"/>
    </source>
</evidence>
<sequence>MPKSRAGCWHPMLLSSVAKGWTAGLGWFQSCGMALQDSWLKPGKIYTIAIVGPSGSGKSTVSEILRGVPQSAEMYLPTCEVDTHLFPNQLCQVTELPTLLNANGEITKPEELPLCDLVVLVYRLDMPVGQTTKEWLGSYESWKKAPLLLVGTHAKKMPNREAEAYQNQYKSVRIDKDPGAQELELAVAREMRNVRYFGAACSMYDRLHPEIEITEKKIGNGALDH</sequence>
<keyword evidence="2" id="KW-1185">Reference proteome</keyword>
<accession>A0ACC1N421</accession>
<organism evidence="1 2">
    <name type="scientific">Zarea fungicola</name>
    <dbReference type="NCBI Taxonomy" id="93591"/>
    <lineage>
        <taxon>Eukaryota</taxon>
        <taxon>Fungi</taxon>
        <taxon>Dikarya</taxon>
        <taxon>Ascomycota</taxon>
        <taxon>Pezizomycotina</taxon>
        <taxon>Sordariomycetes</taxon>
        <taxon>Hypocreomycetidae</taxon>
        <taxon>Hypocreales</taxon>
        <taxon>Cordycipitaceae</taxon>
        <taxon>Zarea</taxon>
    </lineage>
</organism>
<reference evidence="1" key="1">
    <citation type="submission" date="2022-08" db="EMBL/GenBank/DDBJ databases">
        <title>Genome Sequence of Lecanicillium fungicola.</title>
        <authorList>
            <person name="Buettner E."/>
        </authorList>
    </citation>
    <scope>NUCLEOTIDE SEQUENCE</scope>
    <source>
        <strain evidence="1">Babe33</strain>
    </source>
</reference>
<evidence type="ECO:0000313" key="1">
    <source>
        <dbReference type="EMBL" id="KAJ2973226.1"/>
    </source>
</evidence>
<dbReference type="EMBL" id="JANJQO010001007">
    <property type="protein sequence ID" value="KAJ2973226.1"/>
    <property type="molecule type" value="Genomic_DNA"/>
</dbReference>
<dbReference type="Proteomes" id="UP001143910">
    <property type="component" value="Unassembled WGS sequence"/>
</dbReference>
<gene>
    <name evidence="1" type="ORF">NQ176_g6728</name>
</gene>
<proteinExistence type="predicted"/>